<dbReference type="GO" id="GO:0070043">
    <property type="term" value="F:rRNA (guanine-N7-)-methyltransferase activity"/>
    <property type="evidence" value="ECO:0007669"/>
    <property type="project" value="UniProtKB-UniRule"/>
</dbReference>
<sequence>MNLEQQLAQGITVMGLDISEQQQAALMDYLRLLEKWNKAFNLTAVRDPAEMVSRHLLDSLSILPYVQGPRCIDVGSGGGLPGIPLAIVRPDLEITLLDSNGKKSRFQFQAVTALKLNNVQVENKRVEQYQPEQRFDQIISRAFSSMEDMVNWTLHFADQDTQWLAMKGVYPEDELAVLPDDILCQAVHVLSVPGTDGERHLVELKRAD</sequence>
<comment type="caution">
    <text evidence="6">Lacks conserved residue(s) required for the propagation of feature annotation.</text>
</comment>
<dbReference type="PANTHER" id="PTHR31760">
    <property type="entry name" value="S-ADENOSYL-L-METHIONINE-DEPENDENT METHYLTRANSFERASES SUPERFAMILY PROTEIN"/>
    <property type="match status" value="1"/>
</dbReference>
<accession>A0A839IUI6</accession>
<dbReference type="RefSeq" id="WP_182810114.1">
    <property type="nucleotide sequence ID" value="NZ_JACJFM010000027.1"/>
</dbReference>
<dbReference type="Proteomes" id="UP000565262">
    <property type="component" value="Unassembled WGS sequence"/>
</dbReference>
<dbReference type="NCBIfam" id="TIGR00138">
    <property type="entry name" value="rsmG_gidB"/>
    <property type="match status" value="1"/>
</dbReference>
<dbReference type="HAMAP" id="MF_00074">
    <property type="entry name" value="16SrRNA_methyltr_G"/>
    <property type="match status" value="1"/>
</dbReference>
<dbReference type="GO" id="GO:0005829">
    <property type="term" value="C:cytosol"/>
    <property type="evidence" value="ECO:0007669"/>
    <property type="project" value="TreeGrafter"/>
</dbReference>
<feature type="binding site" evidence="6">
    <location>
        <begin position="126"/>
        <end position="127"/>
    </location>
    <ligand>
        <name>S-adenosyl-L-methionine</name>
        <dbReference type="ChEBI" id="CHEBI:59789"/>
    </ligand>
</feature>
<comment type="caution">
    <text evidence="7">The sequence shown here is derived from an EMBL/GenBank/DDBJ whole genome shotgun (WGS) entry which is preliminary data.</text>
</comment>
<name>A0A839IUI6_9GAMM</name>
<dbReference type="InterPro" id="IPR003682">
    <property type="entry name" value="rRNA_ssu_MeTfrase_G"/>
</dbReference>
<dbReference type="SUPFAM" id="SSF53335">
    <property type="entry name" value="S-adenosyl-L-methionine-dependent methyltransferases"/>
    <property type="match status" value="1"/>
</dbReference>
<dbReference type="AlphaFoldDB" id="A0A839IUI6"/>
<dbReference type="PIRSF" id="PIRSF003078">
    <property type="entry name" value="GidB"/>
    <property type="match status" value="1"/>
</dbReference>
<keyword evidence="8" id="KW-1185">Reference proteome</keyword>
<evidence type="ECO:0000256" key="1">
    <source>
        <dbReference type="ARBA" id="ARBA00022490"/>
    </source>
</evidence>
<keyword evidence="4 6" id="KW-0808">Transferase</keyword>
<evidence type="ECO:0000256" key="5">
    <source>
        <dbReference type="ARBA" id="ARBA00022691"/>
    </source>
</evidence>
<dbReference type="Pfam" id="PF02527">
    <property type="entry name" value="GidB"/>
    <property type="match status" value="1"/>
</dbReference>
<dbReference type="Gene3D" id="3.40.50.150">
    <property type="entry name" value="Vaccinia Virus protein VP39"/>
    <property type="match status" value="1"/>
</dbReference>
<evidence type="ECO:0000256" key="3">
    <source>
        <dbReference type="ARBA" id="ARBA00022603"/>
    </source>
</evidence>
<proteinExistence type="inferred from homology"/>
<evidence type="ECO:0000256" key="4">
    <source>
        <dbReference type="ARBA" id="ARBA00022679"/>
    </source>
</evidence>
<dbReference type="PANTHER" id="PTHR31760:SF0">
    <property type="entry name" value="S-ADENOSYL-L-METHIONINE-DEPENDENT METHYLTRANSFERASES SUPERFAMILY PROTEIN"/>
    <property type="match status" value="1"/>
</dbReference>
<comment type="function">
    <text evidence="6">Specifically methylates the N7 position of guanine in position 527 of 16S rRNA.</text>
</comment>
<dbReference type="InterPro" id="IPR029063">
    <property type="entry name" value="SAM-dependent_MTases_sf"/>
</dbReference>
<protein>
    <recommendedName>
        <fullName evidence="6">Ribosomal RNA small subunit methyltransferase G</fullName>
        <ecNumber evidence="6">2.1.1.170</ecNumber>
    </recommendedName>
    <alternativeName>
        <fullName evidence="6">16S rRNA 7-methylguanosine methyltransferase</fullName>
        <shortName evidence="6">16S rRNA m7G methyltransferase</shortName>
    </alternativeName>
</protein>
<gene>
    <name evidence="6 7" type="primary">rsmG</name>
    <name evidence="7" type="ORF">H4O21_17180</name>
</gene>
<comment type="subcellular location">
    <subcellularLocation>
        <location evidence="6">Cytoplasm</location>
    </subcellularLocation>
</comment>
<keyword evidence="2 6" id="KW-0698">rRNA processing</keyword>
<evidence type="ECO:0000256" key="6">
    <source>
        <dbReference type="HAMAP-Rule" id="MF_00074"/>
    </source>
</evidence>
<keyword evidence="5 6" id="KW-0949">S-adenosyl-L-methionine</keyword>
<dbReference type="EC" id="2.1.1.170" evidence="6"/>
<feature type="binding site" evidence="6">
    <location>
        <position position="75"/>
    </location>
    <ligand>
        <name>S-adenosyl-L-methionine</name>
        <dbReference type="ChEBI" id="CHEBI:59789"/>
    </ligand>
</feature>
<keyword evidence="1 6" id="KW-0963">Cytoplasm</keyword>
<feature type="binding site" evidence="6">
    <location>
        <position position="141"/>
    </location>
    <ligand>
        <name>S-adenosyl-L-methionine</name>
        <dbReference type="ChEBI" id="CHEBI:59789"/>
    </ligand>
</feature>
<organism evidence="7 8">
    <name type="scientific">Oceanospirillum sediminis</name>
    <dbReference type="NCBI Taxonomy" id="2760088"/>
    <lineage>
        <taxon>Bacteria</taxon>
        <taxon>Pseudomonadati</taxon>
        <taxon>Pseudomonadota</taxon>
        <taxon>Gammaproteobacteria</taxon>
        <taxon>Oceanospirillales</taxon>
        <taxon>Oceanospirillaceae</taxon>
        <taxon>Oceanospirillum</taxon>
    </lineage>
</organism>
<dbReference type="EMBL" id="JACJFM010000027">
    <property type="protein sequence ID" value="MBB1488340.1"/>
    <property type="molecule type" value="Genomic_DNA"/>
</dbReference>
<comment type="similarity">
    <text evidence="6">Belongs to the methyltransferase superfamily. RNA methyltransferase RsmG family.</text>
</comment>
<evidence type="ECO:0000313" key="7">
    <source>
        <dbReference type="EMBL" id="MBB1488340.1"/>
    </source>
</evidence>
<feature type="binding site" evidence="6">
    <location>
        <position position="80"/>
    </location>
    <ligand>
        <name>S-adenosyl-L-methionine</name>
        <dbReference type="ChEBI" id="CHEBI:59789"/>
    </ligand>
</feature>
<reference evidence="7 8" key="1">
    <citation type="submission" date="2020-08" db="EMBL/GenBank/DDBJ databases">
        <title>Oceanospirillum sp. nov. isolated from marine sediment.</title>
        <authorList>
            <person name="Ji X."/>
        </authorList>
    </citation>
    <scope>NUCLEOTIDE SEQUENCE [LARGE SCALE GENOMIC DNA]</scope>
    <source>
        <strain evidence="7 8">D5</strain>
    </source>
</reference>
<evidence type="ECO:0000313" key="8">
    <source>
        <dbReference type="Proteomes" id="UP000565262"/>
    </source>
</evidence>
<keyword evidence="3 6" id="KW-0489">Methyltransferase</keyword>
<comment type="catalytic activity">
    <reaction evidence="6">
        <text>guanosine(527) in 16S rRNA + S-adenosyl-L-methionine = N(7)-methylguanosine(527) in 16S rRNA + S-adenosyl-L-homocysteine</text>
        <dbReference type="Rhea" id="RHEA:42732"/>
        <dbReference type="Rhea" id="RHEA-COMP:10209"/>
        <dbReference type="Rhea" id="RHEA-COMP:10210"/>
        <dbReference type="ChEBI" id="CHEBI:57856"/>
        <dbReference type="ChEBI" id="CHEBI:59789"/>
        <dbReference type="ChEBI" id="CHEBI:74269"/>
        <dbReference type="ChEBI" id="CHEBI:74480"/>
        <dbReference type="EC" id="2.1.1.170"/>
    </reaction>
</comment>
<evidence type="ECO:0000256" key="2">
    <source>
        <dbReference type="ARBA" id="ARBA00022552"/>
    </source>
</evidence>